<evidence type="ECO:0000259" key="6">
    <source>
        <dbReference type="PROSITE" id="PS50109"/>
    </source>
</evidence>
<dbReference type="eggNOG" id="COG2205">
    <property type="taxonomic scope" value="Bacteria"/>
</dbReference>
<evidence type="ECO:0000256" key="5">
    <source>
        <dbReference type="ARBA" id="ARBA00022777"/>
    </source>
</evidence>
<dbReference type="InterPro" id="IPR036890">
    <property type="entry name" value="HATPase_C_sf"/>
</dbReference>
<dbReference type="SUPFAM" id="SSF47384">
    <property type="entry name" value="Homodimeric domain of signal transducing histidine kinase"/>
    <property type="match status" value="1"/>
</dbReference>
<dbReference type="SMART" id="SM00091">
    <property type="entry name" value="PAS"/>
    <property type="match status" value="3"/>
</dbReference>
<dbReference type="PROSITE" id="PS50112">
    <property type="entry name" value="PAS"/>
    <property type="match status" value="1"/>
</dbReference>
<dbReference type="NCBIfam" id="TIGR00229">
    <property type="entry name" value="sensory_box"/>
    <property type="match status" value="2"/>
</dbReference>
<dbReference type="STRING" id="1333998.M2A_0385"/>
<evidence type="ECO:0000256" key="4">
    <source>
        <dbReference type="ARBA" id="ARBA00022679"/>
    </source>
</evidence>
<dbReference type="Gene3D" id="1.10.287.130">
    <property type="match status" value="1"/>
</dbReference>
<dbReference type="SMART" id="SM00387">
    <property type="entry name" value="HATPase_c"/>
    <property type="match status" value="1"/>
</dbReference>
<dbReference type="InterPro" id="IPR035965">
    <property type="entry name" value="PAS-like_dom_sf"/>
</dbReference>
<proteinExistence type="predicted"/>
<dbReference type="PRINTS" id="PR00344">
    <property type="entry name" value="BCTRLSENSOR"/>
</dbReference>
<dbReference type="InterPro" id="IPR004358">
    <property type="entry name" value="Sig_transdc_His_kin-like_C"/>
</dbReference>
<name>A0A081B768_9HYPH</name>
<dbReference type="PANTHER" id="PTHR43047:SF72">
    <property type="entry name" value="OSMOSENSING HISTIDINE PROTEIN KINASE SLN1"/>
    <property type="match status" value="1"/>
</dbReference>
<dbReference type="GO" id="GO:0005886">
    <property type="term" value="C:plasma membrane"/>
    <property type="evidence" value="ECO:0007669"/>
    <property type="project" value="TreeGrafter"/>
</dbReference>
<dbReference type="Gene3D" id="3.30.450.20">
    <property type="entry name" value="PAS domain"/>
    <property type="match status" value="3"/>
</dbReference>
<evidence type="ECO:0000256" key="1">
    <source>
        <dbReference type="ARBA" id="ARBA00000085"/>
    </source>
</evidence>
<dbReference type="InterPro" id="IPR036097">
    <property type="entry name" value="HisK_dim/P_sf"/>
</dbReference>
<feature type="domain" description="Histidine kinase" evidence="6">
    <location>
        <begin position="449"/>
        <end position="669"/>
    </location>
</feature>
<dbReference type="CDD" id="cd00130">
    <property type="entry name" value="PAS"/>
    <property type="match status" value="2"/>
</dbReference>
<protein>
    <recommendedName>
        <fullName evidence="2">histidine kinase</fullName>
        <ecNumber evidence="2">2.7.13.3</ecNumber>
    </recommendedName>
</protein>
<dbReference type="EMBL" id="BBIO01000001">
    <property type="protein sequence ID" value="GAK43886.1"/>
    <property type="molecule type" value="Genomic_DNA"/>
</dbReference>
<evidence type="ECO:0000313" key="8">
    <source>
        <dbReference type="EMBL" id="GAK43886.1"/>
    </source>
</evidence>
<dbReference type="Pfam" id="PF02518">
    <property type="entry name" value="HATPase_c"/>
    <property type="match status" value="1"/>
</dbReference>
<evidence type="ECO:0000313" key="9">
    <source>
        <dbReference type="Proteomes" id="UP000028702"/>
    </source>
</evidence>
<dbReference type="eggNOG" id="COG5002">
    <property type="taxonomic scope" value="Bacteria"/>
</dbReference>
<dbReference type="Gene3D" id="3.30.565.10">
    <property type="entry name" value="Histidine kinase-like ATPase, C-terminal domain"/>
    <property type="match status" value="1"/>
</dbReference>
<keyword evidence="9" id="KW-1185">Reference proteome</keyword>
<dbReference type="CDD" id="cd16922">
    <property type="entry name" value="HATPase_EvgS-ArcB-TorS-like"/>
    <property type="match status" value="1"/>
</dbReference>
<dbReference type="EC" id="2.7.13.3" evidence="2"/>
<dbReference type="AlphaFoldDB" id="A0A081B768"/>
<dbReference type="InterPro" id="IPR003594">
    <property type="entry name" value="HATPase_dom"/>
</dbReference>
<dbReference type="Pfam" id="PF00989">
    <property type="entry name" value="PAS"/>
    <property type="match status" value="1"/>
</dbReference>
<dbReference type="InterPro" id="IPR013767">
    <property type="entry name" value="PAS_fold"/>
</dbReference>
<dbReference type="GO" id="GO:0000155">
    <property type="term" value="F:phosphorelay sensor kinase activity"/>
    <property type="evidence" value="ECO:0007669"/>
    <property type="project" value="InterPro"/>
</dbReference>
<dbReference type="GO" id="GO:0006355">
    <property type="term" value="P:regulation of DNA-templated transcription"/>
    <property type="evidence" value="ECO:0007669"/>
    <property type="project" value="InterPro"/>
</dbReference>
<evidence type="ECO:0000259" key="7">
    <source>
        <dbReference type="PROSITE" id="PS50112"/>
    </source>
</evidence>
<dbReference type="Pfam" id="PF00512">
    <property type="entry name" value="HisKA"/>
    <property type="match status" value="1"/>
</dbReference>
<dbReference type="SUPFAM" id="SSF55874">
    <property type="entry name" value="ATPase domain of HSP90 chaperone/DNA topoisomerase II/histidine kinase"/>
    <property type="match status" value="1"/>
</dbReference>
<dbReference type="PANTHER" id="PTHR43047">
    <property type="entry name" value="TWO-COMPONENT HISTIDINE PROTEIN KINASE"/>
    <property type="match status" value="1"/>
</dbReference>
<dbReference type="InterPro" id="IPR000014">
    <property type="entry name" value="PAS"/>
</dbReference>
<keyword evidence="4" id="KW-0808">Transferase</keyword>
<organism evidence="8 9">
    <name type="scientific">Tepidicaulis marinus</name>
    <dbReference type="NCBI Taxonomy" id="1333998"/>
    <lineage>
        <taxon>Bacteria</taxon>
        <taxon>Pseudomonadati</taxon>
        <taxon>Pseudomonadota</taxon>
        <taxon>Alphaproteobacteria</taxon>
        <taxon>Hyphomicrobiales</taxon>
        <taxon>Parvibaculaceae</taxon>
        <taxon>Tepidicaulis</taxon>
    </lineage>
</organism>
<evidence type="ECO:0000256" key="3">
    <source>
        <dbReference type="ARBA" id="ARBA00022553"/>
    </source>
</evidence>
<dbReference type="InterPro" id="IPR003661">
    <property type="entry name" value="HisK_dim/P_dom"/>
</dbReference>
<comment type="caution">
    <text evidence="8">The sequence shown here is derived from an EMBL/GenBank/DDBJ whole genome shotgun (WGS) entry which is preliminary data.</text>
</comment>
<dbReference type="CDD" id="cd00082">
    <property type="entry name" value="HisKA"/>
    <property type="match status" value="1"/>
</dbReference>
<dbReference type="PROSITE" id="PS50109">
    <property type="entry name" value="HIS_KIN"/>
    <property type="match status" value="1"/>
</dbReference>
<dbReference type="Gene3D" id="2.10.70.100">
    <property type="match status" value="1"/>
</dbReference>
<comment type="catalytic activity">
    <reaction evidence="1">
        <text>ATP + protein L-histidine = ADP + protein N-phospho-L-histidine.</text>
        <dbReference type="EC" id="2.7.13.3"/>
    </reaction>
</comment>
<evidence type="ECO:0000256" key="2">
    <source>
        <dbReference type="ARBA" id="ARBA00012438"/>
    </source>
</evidence>
<keyword evidence="5" id="KW-0418">Kinase</keyword>
<reference evidence="8 9" key="1">
    <citation type="submission" date="2014-07" db="EMBL/GenBank/DDBJ databases">
        <title>Tepidicaulis marinum gen. nov., sp. nov., a novel marine bacterium denitrifying nitrate to nitrous oxide strictly under microaerobic conditions.</title>
        <authorList>
            <person name="Takeuchi M."/>
            <person name="Yamagishi T."/>
            <person name="Kamagata Y."/>
            <person name="Oshima K."/>
            <person name="Hattori M."/>
            <person name="Katayama T."/>
            <person name="Hanada S."/>
            <person name="Tamaki H."/>
            <person name="Marumo K."/>
            <person name="Maeda H."/>
            <person name="Nedachi M."/>
            <person name="Iwasaki W."/>
            <person name="Suwa Y."/>
            <person name="Sakata S."/>
        </authorList>
    </citation>
    <scope>NUCLEOTIDE SEQUENCE [LARGE SCALE GENOMIC DNA]</scope>
    <source>
        <strain evidence="8 9">MA2</strain>
    </source>
</reference>
<dbReference type="GO" id="GO:0009927">
    <property type="term" value="F:histidine phosphotransfer kinase activity"/>
    <property type="evidence" value="ECO:0007669"/>
    <property type="project" value="TreeGrafter"/>
</dbReference>
<gene>
    <name evidence="8" type="ORF">M2A_0385</name>
</gene>
<accession>A0A081B768</accession>
<dbReference type="Proteomes" id="UP000028702">
    <property type="component" value="Unassembled WGS sequence"/>
</dbReference>
<dbReference type="SUPFAM" id="SSF55785">
    <property type="entry name" value="PYP-like sensor domain (PAS domain)"/>
    <property type="match status" value="3"/>
</dbReference>
<keyword evidence="3" id="KW-0597">Phosphoprotein</keyword>
<sequence>MQQPGSSLHLTLSGSGHPALAATAKTLLSPLLPVLLCRAKADGAETAGRLFSDIVQAAGDAILCVDEAGHIVLFNAQAERIFGYAAADILGKPLELLLPQQMRGAHRQRVVAFSRGAAQAKPMGRRPEVFGQRRDGTLFPADISIAKTESETGLLMTAIVRDLSRLRQTELALLARERELEEIIDRMPFGIVIAEEATGRILLANGAFEEITGEAMEAIKGAQASAFFTGLAPHSLAVEPLWSQSAFQGIEVEVRRRSGAPAKSLVSTVRLTYQGKKAVLFGCNDLTAQLETLAKLRQSQAKLKRAQFIARIGDWEWALGSGQVTWSEEAYRILNRQQAKQTLQPNDFLECVHPADRPLVQSAFTEARLHLAPLSVQCRLAPGDEESSPESIRYIRLEGRLENDARGLPVKWVGTVQDITEEAQINQELVEARNKALAASRTKTRFLANMSHELRTPLNAIIGFSEIIAHDIFHGDMNKYREYAGDILRSGHHLLELVNDVLDSSRVEAGQIKLKEELIDVRSMAEDSIRMVRERADQKELKITLQAEGTLPALYADHRLCKQILLNLLTNAIKFTPEGRRIGLDIEPLTCGRLCLAVWDQGIGIGAKDMKRILQPFEQAETSLCRQNEGVGLGLSLCKSFAELHGAAFRIESTPQKGTRAYVTFPPERTAAPGAPLMDNTSLLAI</sequence>
<dbReference type="SMART" id="SM00388">
    <property type="entry name" value="HisKA"/>
    <property type="match status" value="1"/>
</dbReference>
<feature type="domain" description="PAS" evidence="7">
    <location>
        <begin position="47"/>
        <end position="100"/>
    </location>
</feature>
<dbReference type="InterPro" id="IPR005467">
    <property type="entry name" value="His_kinase_dom"/>
</dbReference>
<dbReference type="Pfam" id="PF13188">
    <property type="entry name" value="PAS_8"/>
    <property type="match status" value="1"/>
</dbReference>